<comment type="caution">
    <text evidence="7">The sequence shown here is derived from an EMBL/GenBank/DDBJ whole genome shotgun (WGS) entry which is preliminary data.</text>
</comment>
<evidence type="ECO:0000256" key="3">
    <source>
        <dbReference type="ARBA" id="ARBA00012000"/>
    </source>
</evidence>
<comment type="catalytic activity">
    <reaction evidence="1">
        <text>Hydrolysis of alkylated DNA, releasing 3-methyladenine, 3-methylguanine, 7-methylguanine and 7-methyladenine.</text>
        <dbReference type="EC" id="3.2.2.21"/>
    </reaction>
</comment>
<dbReference type="GO" id="GO:0005737">
    <property type="term" value="C:cytoplasm"/>
    <property type="evidence" value="ECO:0007669"/>
    <property type="project" value="TreeGrafter"/>
</dbReference>
<dbReference type="RefSeq" id="WP_190860075.1">
    <property type="nucleotide sequence ID" value="NZ_JACXIY010000010.1"/>
</dbReference>
<dbReference type="FunFam" id="1.10.340.30:FF:000004">
    <property type="entry name" value="DNA-3-methyladenine glycosylase II"/>
    <property type="match status" value="1"/>
</dbReference>
<dbReference type="Pfam" id="PF00730">
    <property type="entry name" value="HhH-GPD"/>
    <property type="match status" value="1"/>
</dbReference>
<dbReference type="Gene3D" id="1.10.1670.40">
    <property type="match status" value="1"/>
</dbReference>
<accession>A0A927H6K2</accession>
<comment type="similarity">
    <text evidence="2">Belongs to the alkylbase DNA glycosidase AlkA family.</text>
</comment>
<dbReference type="GO" id="GO:0032131">
    <property type="term" value="F:alkylated DNA binding"/>
    <property type="evidence" value="ECO:0007669"/>
    <property type="project" value="TreeGrafter"/>
</dbReference>
<feature type="domain" description="HhH-GPD" evidence="6">
    <location>
        <begin position="53"/>
        <end position="205"/>
    </location>
</feature>
<dbReference type="GO" id="GO:0006307">
    <property type="term" value="P:DNA alkylation repair"/>
    <property type="evidence" value="ECO:0007669"/>
    <property type="project" value="TreeGrafter"/>
</dbReference>
<dbReference type="GO" id="GO:0032993">
    <property type="term" value="C:protein-DNA complex"/>
    <property type="evidence" value="ECO:0007669"/>
    <property type="project" value="TreeGrafter"/>
</dbReference>
<evidence type="ECO:0000259" key="6">
    <source>
        <dbReference type="SMART" id="SM00478"/>
    </source>
</evidence>
<sequence>MATTFTRHFRYGQEEIDYLSRADPALGAAMEHMGRVERTIMPDPFAALAHAIVGQLISAKAASTVWDRLETAAGAITPRNVAGLSAENIRRCGMTMKKAASIRDIAQRAERGELSPDALRELSDKDVIDRLTAIDGVGKWTAEMLLLHALERPDVVSWGDVAIRRGMMKLYGLTELTKKQFDEYRARYSPHGSVASIYLWEISFQ</sequence>
<dbReference type="InterPro" id="IPR011257">
    <property type="entry name" value="DNA_glycosylase"/>
</dbReference>
<dbReference type="GO" id="GO:0043916">
    <property type="term" value="F:DNA-7-methylguanine glycosylase activity"/>
    <property type="evidence" value="ECO:0007669"/>
    <property type="project" value="TreeGrafter"/>
</dbReference>
<evidence type="ECO:0000256" key="2">
    <source>
        <dbReference type="ARBA" id="ARBA00010817"/>
    </source>
</evidence>
<dbReference type="Gene3D" id="1.10.340.30">
    <property type="entry name" value="Hypothetical protein, domain 2"/>
    <property type="match status" value="1"/>
</dbReference>
<protein>
    <recommendedName>
        <fullName evidence="3">DNA-3-methyladenine glycosylase II</fullName>
        <ecNumber evidence="3">3.2.2.21</ecNumber>
    </recommendedName>
</protein>
<organism evidence="7 8">
    <name type="scientific">Paenibacillus arenilitoris</name>
    <dbReference type="NCBI Taxonomy" id="2772299"/>
    <lineage>
        <taxon>Bacteria</taxon>
        <taxon>Bacillati</taxon>
        <taxon>Bacillota</taxon>
        <taxon>Bacilli</taxon>
        <taxon>Bacillales</taxon>
        <taxon>Paenibacillaceae</taxon>
        <taxon>Paenibacillus</taxon>
    </lineage>
</organism>
<evidence type="ECO:0000313" key="7">
    <source>
        <dbReference type="EMBL" id="MBD2868654.1"/>
    </source>
</evidence>
<dbReference type="EMBL" id="JACXIY010000010">
    <property type="protein sequence ID" value="MBD2868654.1"/>
    <property type="molecule type" value="Genomic_DNA"/>
</dbReference>
<dbReference type="SUPFAM" id="SSF48150">
    <property type="entry name" value="DNA-glycosylase"/>
    <property type="match status" value="1"/>
</dbReference>
<dbReference type="GO" id="GO:0006285">
    <property type="term" value="P:base-excision repair, AP site formation"/>
    <property type="evidence" value="ECO:0007669"/>
    <property type="project" value="TreeGrafter"/>
</dbReference>
<proteinExistence type="inferred from homology"/>
<dbReference type="PANTHER" id="PTHR43003:SF5">
    <property type="entry name" value="DNA-3-METHYLADENINE GLYCOSYLASE"/>
    <property type="match status" value="1"/>
</dbReference>
<dbReference type="GO" id="GO:0008725">
    <property type="term" value="F:DNA-3-methyladenine glycosylase activity"/>
    <property type="evidence" value="ECO:0007669"/>
    <property type="project" value="TreeGrafter"/>
</dbReference>
<gene>
    <name evidence="7" type="ORF">IDH41_08690</name>
</gene>
<dbReference type="EC" id="3.2.2.21" evidence="3"/>
<dbReference type="PANTHER" id="PTHR43003">
    <property type="entry name" value="DNA-3-METHYLADENINE GLYCOSYLASE"/>
    <property type="match status" value="1"/>
</dbReference>
<dbReference type="SMART" id="SM00478">
    <property type="entry name" value="ENDO3c"/>
    <property type="match status" value="1"/>
</dbReference>
<dbReference type="CDD" id="cd00056">
    <property type="entry name" value="ENDO3c"/>
    <property type="match status" value="1"/>
</dbReference>
<dbReference type="InterPro" id="IPR003265">
    <property type="entry name" value="HhH-GPD_domain"/>
</dbReference>
<reference evidence="7" key="1">
    <citation type="submission" date="2020-09" db="EMBL/GenBank/DDBJ databases">
        <title>A novel bacterium of genus Paenibacillus, isolated from South China Sea.</title>
        <authorList>
            <person name="Huang H."/>
            <person name="Mo K."/>
            <person name="Hu Y."/>
        </authorList>
    </citation>
    <scope>NUCLEOTIDE SEQUENCE</scope>
    <source>
        <strain evidence="7">IB182493</strain>
    </source>
</reference>
<dbReference type="Proteomes" id="UP000632125">
    <property type="component" value="Unassembled WGS sequence"/>
</dbReference>
<evidence type="ECO:0000313" key="8">
    <source>
        <dbReference type="Proteomes" id="UP000632125"/>
    </source>
</evidence>
<evidence type="ECO:0000256" key="5">
    <source>
        <dbReference type="ARBA" id="ARBA00023204"/>
    </source>
</evidence>
<dbReference type="AlphaFoldDB" id="A0A927H6K2"/>
<keyword evidence="4" id="KW-0227">DNA damage</keyword>
<evidence type="ECO:0000256" key="1">
    <source>
        <dbReference type="ARBA" id="ARBA00000086"/>
    </source>
</evidence>
<keyword evidence="8" id="KW-1185">Reference proteome</keyword>
<evidence type="ECO:0000256" key="4">
    <source>
        <dbReference type="ARBA" id="ARBA00022763"/>
    </source>
</evidence>
<name>A0A927H6K2_9BACL</name>
<keyword evidence="5" id="KW-0234">DNA repair</keyword>
<dbReference type="InterPro" id="IPR051912">
    <property type="entry name" value="Alkylbase_DNA_Glycosylase/TA"/>
</dbReference>